<protein>
    <submittedName>
        <fullName evidence="1">Uncharacterized protein</fullName>
    </submittedName>
</protein>
<name>A0A4Z2E983_9TELE</name>
<dbReference type="Proteomes" id="UP000314294">
    <property type="component" value="Unassembled WGS sequence"/>
</dbReference>
<comment type="caution">
    <text evidence="1">The sequence shown here is derived from an EMBL/GenBank/DDBJ whole genome shotgun (WGS) entry which is preliminary data.</text>
</comment>
<gene>
    <name evidence="1" type="ORF">EYF80_064513</name>
</gene>
<proteinExistence type="predicted"/>
<dbReference type="EMBL" id="SRLO01012765">
    <property type="protein sequence ID" value="TNN25359.1"/>
    <property type="molecule type" value="Genomic_DNA"/>
</dbReference>
<evidence type="ECO:0000313" key="2">
    <source>
        <dbReference type="Proteomes" id="UP000314294"/>
    </source>
</evidence>
<sequence length="62" mass="7303">MGHELLTPSHLYPGINIQVFCWTTWINTTLSLVEKRRSRSLQDYDSPVNRRPDARLSKYDIL</sequence>
<keyword evidence="2" id="KW-1185">Reference proteome</keyword>
<reference evidence="1 2" key="1">
    <citation type="submission" date="2019-03" db="EMBL/GenBank/DDBJ databases">
        <title>First draft genome of Liparis tanakae, snailfish: a comprehensive survey of snailfish specific genes.</title>
        <authorList>
            <person name="Kim W."/>
            <person name="Song I."/>
            <person name="Jeong J.-H."/>
            <person name="Kim D."/>
            <person name="Kim S."/>
            <person name="Ryu S."/>
            <person name="Song J.Y."/>
            <person name="Lee S.K."/>
        </authorList>
    </citation>
    <scope>NUCLEOTIDE SEQUENCE [LARGE SCALE GENOMIC DNA]</scope>
    <source>
        <tissue evidence="1">Muscle</tissue>
    </source>
</reference>
<accession>A0A4Z2E983</accession>
<evidence type="ECO:0000313" key="1">
    <source>
        <dbReference type="EMBL" id="TNN25359.1"/>
    </source>
</evidence>
<organism evidence="1 2">
    <name type="scientific">Liparis tanakae</name>
    <name type="common">Tanaka's snailfish</name>
    <dbReference type="NCBI Taxonomy" id="230148"/>
    <lineage>
        <taxon>Eukaryota</taxon>
        <taxon>Metazoa</taxon>
        <taxon>Chordata</taxon>
        <taxon>Craniata</taxon>
        <taxon>Vertebrata</taxon>
        <taxon>Euteleostomi</taxon>
        <taxon>Actinopterygii</taxon>
        <taxon>Neopterygii</taxon>
        <taxon>Teleostei</taxon>
        <taxon>Neoteleostei</taxon>
        <taxon>Acanthomorphata</taxon>
        <taxon>Eupercaria</taxon>
        <taxon>Perciformes</taxon>
        <taxon>Cottioidei</taxon>
        <taxon>Cottales</taxon>
        <taxon>Liparidae</taxon>
        <taxon>Liparis</taxon>
    </lineage>
</organism>
<dbReference type="AlphaFoldDB" id="A0A4Z2E983"/>